<gene>
    <name evidence="2" type="ORF">BRX40_21770</name>
    <name evidence="3" type="ORF">CA257_19465</name>
</gene>
<keyword evidence="1" id="KW-1133">Transmembrane helix</keyword>
<dbReference type="STRING" id="93064.BRX40_21770"/>
<evidence type="ECO:0000313" key="5">
    <source>
        <dbReference type="Proteomes" id="UP000286681"/>
    </source>
</evidence>
<dbReference type="Proteomes" id="UP000185161">
    <property type="component" value="Chromosome"/>
</dbReference>
<evidence type="ECO:0000313" key="2">
    <source>
        <dbReference type="EMBL" id="APR54705.1"/>
    </source>
</evidence>
<sequence length="257" mass="26210">MKGKILGFSERDGGAISAEDGSRYKFTAADWRGERPPTPGLAVDFESNGTAASEVYPVSGAAMAALGNLSVDLTSLSASPGGARFGALFTQSLALPFALLLLAACLLTAISSPAQSYSLFGLGEAADTIRVPSAMAARMMGERGGSGLGALEALLVLRFAAPLAALWLIWAAWQGRKERLPMLVAGASAILAGMLVFLFRSAVLSAIPSFARAQMGSVISIGLGTWLLLLVGAALIAAGLGILRNPLAQAAGDATQS</sequence>
<evidence type="ECO:0000313" key="3">
    <source>
        <dbReference type="EMBL" id="RSU99499.1"/>
    </source>
</evidence>
<reference evidence="3 5" key="3">
    <citation type="submission" date="2018-07" db="EMBL/GenBank/DDBJ databases">
        <title>Genomic and Epidemiologic Investigation of an Indolent Hospital Outbreak.</title>
        <authorList>
            <person name="Johnson R.C."/>
            <person name="Deming C."/>
            <person name="Conlan S."/>
            <person name="Zellmer C.J."/>
            <person name="Michelin A.V."/>
            <person name="Lee-Lin S."/>
            <person name="Thomas P.J."/>
            <person name="Park M."/>
            <person name="Weingarten R.A."/>
            <person name="Less J."/>
            <person name="Dekker J.P."/>
            <person name="Frank K.M."/>
            <person name="Musser K.A."/>
            <person name="Mcquiston J.R."/>
            <person name="Henderson D.K."/>
            <person name="Lau A.F."/>
            <person name="Palmore T.N."/>
            <person name="Segre J.A."/>
        </authorList>
    </citation>
    <scope>NUCLEOTIDE SEQUENCE [LARGE SCALE GENOMIC DNA]</scope>
    <source>
        <strain evidence="3 5">SK-NIH.Env10_0317</strain>
    </source>
</reference>
<feature type="transmembrane region" description="Helical" evidence="1">
    <location>
        <begin position="93"/>
        <end position="112"/>
    </location>
</feature>
<keyword evidence="4" id="KW-1185">Reference proteome</keyword>
<dbReference type="AlphaFoldDB" id="A0A1L6JFM6"/>
<evidence type="ECO:0000313" key="4">
    <source>
        <dbReference type="Proteomes" id="UP000185161"/>
    </source>
</evidence>
<keyword evidence="1" id="KW-0472">Membrane</keyword>
<dbReference type="Proteomes" id="UP000286681">
    <property type="component" value="Unassembled WGS sequence"/>
</dbReference>
<reference evidence="4" key="2">
    <citation type="submission" date="2016-12" db="EMBL/GenBank/DDBJ databases">
        <title>Whole genome sequencing of Sphingomonas sp. ABOJV.</title>
        <authorList>
            <person name="Conlan S."/>
            <person name="Thomas P.J."/>
            <person name="Mullikin J."/>
            <person name="Palmore T.N."/>
            <person name="Frank K.M."/>
            <person name="Segre J.A."/>
        </authorList>
    </citation>
    <scope>NUCLEOTIDE SEQUENCE [LARGE SCALE GENOMIC DNA]</scope>
    <source>
        <strain evidence="4">ABOJV</strain>
    </source>
</reference>
<proteinExistence type="predicted"/>
<organism evidence="2 4">
    <name type="scientific">Sphingomonas koreensis</name>
    <dbReference type="NCBI Taxonomy" id="93064"/>
    <lineage>
        <taxon>Bacteria</taxon>
        <taxon>Pseudomonadati</taxon>
        <taxon>Pseudomonadota</taxon>
        <taxon>Alphaproteobacteria</taxon>
        <taxon>Sphingomonadales</taxon>
        <taxon>Sphingomonadaceae</taxon>
        <taxon>Sphingomonas</taxon>
    </lineage>
</organism>
<keyword evidence="1" id="KW-0812">Transmembrane</keyword>
<dbReference type="KEGG" id="skr:BRX40_21770"/>
<name>A0A1L6JFM6_9SPHN</name>
<accession>A0A1L6JFM6</accession>
<protein>
    <submittedName>
        <fullName evidence="2">Uncharacterized protein</fullName>
    </submittedName>
</protein>
<dbReference type="GeneID" id="44135199"/>
<dbReference type="EMBL" id="CP018820">
    <property type="protein sequence ID" value="APR54705.1"/>
    <property type="molecule type" value="Genomic_DNA"/>
</dbReference>
<feature type="transmembrane region" description="Helical" evidence="1">
    <location>
        <begin position="219"/>
        <end position="243"/>
    </location>
</feature>
<feature type="transmembrane region" description="Helical" evidence="1">
    <location>
        <begin position="180"/>
        <end position="199"/>
    </location>
</feature>
<evidence type="ECO:0000256" key="1">
    <source>
        <dbReference type="SAM" id="Phobius"/>
    </source>
</evidence>
<dbReference type="OrthoDB" id="2004788at2"/>
<reference evidence="2" key="1">
    <citation type="submission" date="2016-12" db="EMBL/GenBank/DDBJ databases">
        <title>Whole genome sequencing of Sphingomonas koreensis.</title>
        <authorList>
            <person name="Conlan S."/>
            <person name="Thomas P.J."/>
            <person name="Mullikin J."/>
            <person name="Palmore T.N."/>
            <person name="Frank K.M."/>
            <person name="Segre J.A."/>
        </authorList>
    </citation>
    <scope>NUCLEOTIDE SEQUENCE</scope>
    <source>
        <strain evidence="2">ABOJV</strain>
    </source>
</reference>
<dbReference type="RefSeq" id="WP_075152960.1">
    <property type="nucleotide sequence ID" value="NZ_CP018820.1"/>
</dbReference>
<dbReference type="EMBL" id="QQWO01000021">
    <property type="protein sequence ID" value="RSU99499.1"/>
    <property type="molecule type" value="Genomic_DNA"/>
</dbReference>
<feature type="transmembrane region" description="Helical" evidence="1">
    <location>
        <begin position="153"/>
        <end position="173"/>
    </location>
</feature>